<organism evidence="3 4">
    <name type="scientific">Micromonospora antibiotica</name>
    <dbReference type="NCBI Taxonomy" id="2807623"/>
    <lineage>
        <taxon>Bacteria</taxon>
        <taxon>Bacillati</taxon>
        <taxon>Actinomycetota</taxon>
        <taxon>Actinomycetes</taxon>
        <taxon>Micromonosporales</taxon>
        <taxon>Micromonosporaceae</taxon>
        <taxon>Micromonospora</taxon>
    </lineage>
</organism>
<sequence>MSTSQIAQVLAIVSDAAQLITAAIAAISVALTARRRRRARNDAANHSERGATTGHSREANPRSATCSECADGGCEE</sequence>
<keyword evidence="2" id="KW-1133">Transmembrane helix</keyword>
<accession>A0ABS3V6Z1</accession>
<feature type="region of interest" description="Disordered" evidence="1">
    <location>
        <begin position="35"/>
        <end position="76"/>
    </location>
</feature>
<comment type="caution">
    <text evidence="3">The sequence shown here is derived from an EMBL/GenBank/DDBJ whole genome shotgun (WGS) entry which is preliminary data.</text>
</comment>
<evidence type="ECO:0000256" key="2">
    <source>
        <dbReference type="SAM" id="Phobius"/>
    </source>
</evidence>
<dbReference type="RefSeq" id="WP_208567033.1">
    <property type="nucleotide sequence ID" value="NZ_JAGFWR010000004.1"/>
</dbReference>
<dbReference type="Proteomes" id="UP000671399">
    <property type="component" value="Unassembled WGS sequence"/>
</dbReference>
<evidence type="ECO:0000313" key="3">
    <source>
        <dbReference type="EMBL" id="MBO4161379.1"/>
    </source>
</evidence>
<gene>
    <name evidence="3" type="ORF">JQN83_11220</name>
</gene>
<keyword evidence="2" id="KW-0472">Membrane</keyword>
<evidence type="ECO:0000313" key="4">
    <source>
        <dbReference type="Proteomes" id="UP000671399"/>
    </source>
</evidence>
<keyword evidence="4" id="KW-1185">Reference proteome</keyword>
<feature type="transmembrane region" description="Helical" evidence="2">
    <location>
        <begin position="6"/>
        <end position="31"/>
    </location>
</feature>
<protein>
    <submittedName>
        <fullName evidence="3">Uncharacterized protein</fullName>
    </submittedName>
</protein>
<reference evidence="3 4" key="1">
    <citation type="submission" date="2021-03" db="EMBL/GenBank/DDBJ databases">
        <authorList>
            <person name="Lee D.-H."/>
        </authorList>
    </citation>
    <scope>NUCLEOTIDE SEQUENCE [LARGE SCALE GENOMIC DNA]</scope>
    <source>
        <strain evidence="3 4">MMS20-R2-23</strain>
    </source>
</reference>
<proteinExistence type="predicted"/>
<evidence type="ECO:0000256" key="1">
    <source>
        <dbReference type="SAM" id="MobiDB-lite"/>
    </source>
</evidence>
<name>A0ABS3V6Z1_9ACTN</name>
<feature type="compositionally biased region" description="Basic and acidic residues" evidence="1">
    <location>
        <begin position="40"/>
        <end position="60"/>
    </location>
</feature>
<dbReference type="EMBL" id="JAGFWR010000004">
    <property type="protein sequence ID" value="MBO4161379.1"/>
    <property type="molecule type" value="Genomic_DNA"/>
</dbReference>
<keyword evidence="2" id="KW-0812">Transmembrane</keyword>